<dbReference type="OrthoDB" id="5288149at2"/>
<evidence type="ECO:0000256" key="2">
    <source>
        <dbReference type="ARBA" id="ARBA00022692"/>
    </source>
</evidence>
<reference evidence="8 9" key="1">
    <citation type="submission" date="2017-09" db="EMBL/GenBank/DDBJ databases">
        <title>Genomic, metabolic, and phenotypic characteristics of bacterial isolates from the natural microbiome of the model nematode Caenorhabditis elegans.</title>
        <authorList>
            <person name="Zimmermann J."/>
            <person name="Obeng N."/>
            <person name="Yang W."/>
            <person name="Obeng O."/>
            <person name="Kissoyan K."/>
            <person name="Pees B."/>
            <person name="Dirksen P."/>
            <person name="Hoppner M."/>
            <person name="Franke A."/>
            <person name="Rosenstiel P."/>
            <person name="Leippe M."/>
            <person name="Dierking K."/>
            <person name="Kaleta C."/>
            <person name="Schulenburg H."/>
        </authorList>
    </citation>
    <scope>NUCLEOTIDE SEQUENCE [LARGE SCALE GENOMIC DNA]</scope>
    <source>
        <strain evidence="8 9">MYb73</strain>
    </source>
</reference>
<dbReference type="EMBL" id="CP023270">
    <property type="protein sequence ID" value="AVJ29973.1"/>
    <property type="molecule type" value="Genomic_DNA"/>
</dbReference>
<keyword evidence="2 6" id="KW-0812">Transmembrane</keyword>
<organism evidence="8 9">
    <name type="scientific">Achromobacter spanius</name>
    <dbReference type="NCBI Taxonomy" id="217203"/>
    <lineage>
        <taxon>Bacteria</taxon>
        <taxon>Pseudomonadati</taxon>
        <taxon>Pseudomonadota</taxon>
        <taxon>Betaproteobacteria</taxon>
        <taxon>Burkholderiales</taxon>
        <taxon>Alcaligenaceae</taxon>
        <taxon>Achromobacter</taxon>
    </lineage>
</organism>
<comment type="subcellular location">
    <subcellularLocation>
        <location evidence="1">Membrane</location>
        <topology evidence="1">Single-pass membrane protein</topology>
    </subcellularLocation>
</comment>
<dbReference type="Pfam" id="PF04357">
    <property type="entry name" value="TamB"/>
    <property type="match status" value="1"/>
</dbReference>
<dbReference type="GO" id="GO:0097347">
    <property type="term" value="C:TAM protein secretion complex"/>
    <property type="evidence" value="ECO:0007669"/>
    <property type="project" value="TreeGrafter"/>
</dbReference>
<dbReference type="GO" id="GO:0005886">
    <property type="term" value="C:plasma membrane"/>
    <property type="evidence" value="ECO:0007669"/>
    <property type="project" value="InterPro"/>
</dbReference>
<keyword evidence="3 6" id="KW-1133">Transmembrane helix</keyword>
<accession>A0A2S0ID61</accession>
<evidence type="ECO:0000256" key="1">
    <source>
        <dbReference type="ARBA" id="ARBA00004167"/>
    </source>
</evidence>
<evidence type="ECO:0000256" key="4">
    <source>
        <dbReference type="ARBA" id="ARBA00023136"/>
    </source>
</evidence>
<feature type="transmembrane region" description="Helical" evidence="6">
    <location>
        <begin position="12"/>
        <end position="35"/>
    </location>
</feature>
<keyword evidence="4 6" id="KW-0472">Membrane</keyword>
<evidence type="ECO:0000313" key="8">
    <source>
        <dbReference type="EMBL" id="AVJ29973.1"/>
    </source>
</evidence>
<name>A0A2S0ID61_9BURK</name>
<evidence type="ECO:0000256" key="5">
    <source>
        <dbReference type="SAM" id="MobiDB-lite"/>
    </source>
</evidence>
<dbReference type="GO" id="GO:0009306">
    <property type="term" value="P:protein secretion"/>
    <property type="evidence" value="ECO:0007669"/>
    <property type="project" value="InterPro"/>
</dbReference>
<protein>
    <recommendedName>
        <fullName evidence="7">Translocation and assembly module TamB C-terminal domain-containing protein</fullName>
    </recommendedName>
</protein>
<evidence type="ECO:0000256" key="3">
    <source>
        <dbReference type="ARBA" id="ARBA00022989"/>
    </source>
</evidence>
<dbReference type="InterPro" id="IPR007452">
    <property type="entry name" value="TamB_C"/>
</dbReference>
<proteinExistence type="predicted"/>
<feature type="compositionally biased region" description="Low complexity" evidence="5">
    <location>
        <begin position="289"/>
        <end position="305"/>
    </location>
</feature>
<evidence type="ECO:0000259" key="7">
    <source>
        <dbReference type="Pfam" id="PF04357"/>
    </source>
</evidence>
<evidence type="ECO:0000256" key="6">
    <source>
        <dbReference type="SAM" id="Phobius"/>
    </source>
</evidence>
<dbReference type="AlphaFoldDB" id="A0A2S0ID61"/>
<dbReference type="Proteomes" id="UP000239477">
    <property type="component" value="Chromosome"/>
</dbReference>
<dbReference type="PANTHER" id="PTHR36985">
    <property type="entry name" value="TRANSLOCATION AND ASSEMBLY MODULE SUBUNIT TAMB"/>
    <property type="match status" value="1"/>
</dbReference>
<sequence>MKFVRKFLRHVLVWWLPGLAMLVALAAGFIFWLVASQNGTRLLLTTAAQQLEGQALDVNGSLLRGVTVGRLELTAGGTHVHIHDLDLSVRWSALGDRLLHVRNLSAGAVRVDIESSPETPPAEESGEPFTLPELPVTIAVDRLALGDFQFTQDGEPLPVTLNDLNATFAASQQGAQLRIASLRVGHEVGEADVTGQADLQGLADPWPFAARLDVTARGAGPDSPLCQADRLSGVFGPVAGQANAKDKAEDSAKDPAVTKKPAASKAQEAANRADRRKTEAAAKGRPDSAAAAKGKAEPAATTAAPMGPPVPACLVVLHADAAGSLDGIQAKIDGTGSNLVLDVVADLAPRTALVLRSARARAQLPDKSTLAAQFDLQPGDAPGRDRIVGSLDAQRLDLAPWTGNAIPPALLTVRADVQADIENLSALRHAAVNLRFEEGSRWNRQPLSGNLKAQVDVAAAADGAAAGAAAAGAAAPAGTVATDPMADPLAGLRIHDLDVDLRLGRNRVRATGELGAASGAITLDAQAPQLDAFWPDVPGGADVKARIDGTVAAHRGEITASYTPPRPRPGIIGQSRAQANLTFNGGWGRGAAGQPDATLVGWRGTFSRLSADTAGFAVSLDRPVTLSFLPSAVAPQWQWQVGQTAVSLTLPGKERLSVAHQGSRGGGKRWETAGQSDNLVITAAVARQVVGAFDPEAAAKLGRNAGRVNAMVPDGQRRIALDLLWDLKFDGRLAGRARIARRAGDLLIPGDPPVPLGVKALVVDVTATPTAANASRLDARLDLATEKMGSINGTGTAVLLVDAQGGMALDSRQPLRARLNADIADLAWVGLFVGDAMEVGGTLKANIDVQGTLAGQWGATGAIQGDKLRLVRIDDGVRLIDGTLSARLDGQRLILDSLRFPASLRVMPAEWRTKEWITTNAGAKGGYAEAKGDWNIMDGGGAIKLTLFRFPALQRSDRYAMVSGTVEVRAAMPRLEIVGNLSADAGWFSLEILQGVPTLDDDVRVIRAGDDPNKVSTPLQTSMDLRFDMGPRFYITGMGLDAGLLGAIQIRLNDGRLTGWGQLRTRGGGIEAYGQRLRLSRGTLTFQGRLDNPILDIEALRTGELVEAGVRVVGTAQRPRIDLVSYPEVSDVEKLSWLLLGRGPDESGGDAALLVSIGTALLGGGQPFYKQFGLDDVAVRTGNMGSSGSILPDRTVAGNVNRDIGSDLSTQFLVASKNFANGITLSVEQALSGSDTVGRASYRLARGLSLDLKGGSVNGISLVYRTLFGN</sequence>
<feature type="compositionally biased region" description="Basic and acidic residues" evidence="5">
    <location>
        <begin position="244"/>
        <end position="257"/>
    </location>
</feature>
<feature type="domain" description="Translocation and assembly module TamB C-terminal" evidence="7">
    <location>
        <begin position="924"/>
        <end position="1266"/>
    </location>
</feature>
<dbReference type="PANTHER" id="PTHR36985:SF1">
    <property type="entry name" value="TRANSLOCATION AND ASSEMBLY MODULE SUBUNIT TAMB"/>
    <property type="match status" value="1"/>
</dbReference>
<gene>
    <name evidence="8" type="ORF">CLM73_24315</name>
</gene>
<feature type="region of interest" description="Disordered" evidence="5">
    <location>
        <begin position="242"/>
        <end position="307"/>
    </location>
</feature>
<keyword evidence="9" id="KW-1185">Reference proteome</keyword>
<evidence type="ECO:0000313" key="9">
    <source>
        <dbReference type="Proteomes" id="UP000239477"/>
    </source>
</evidence>
<feature type="compositionally biased region" description="Basic and acidic residues" evidence="5">
    <location>
        <begin position="271"/>
        <end position="286"/>
    </location>
</feature>